<dbReference type="SUPFAM" id="SSF49879">
    <property type="entry name" value="SMAD/FHA domain"/>
    <property type="match status" value="1"/>
</dbReference>
<evidence type="ECO:0000313" key="4">
    <source>
        <dbReference type="Proteomes" id="UP000236151"/>
    </source>
</evidence>
<dbReference type="Pfam" id="PF00498">
    <property type="entry name" value="FHA"/>
    <property type="match status" value="1"/>
</dbReference>
<dbReference type="InterPro" id="IPR000253">
    <property type="entry name" value="FHA_dom"/>
</dbReference>
<dbReference type="RefSeq" id="WP_103082597.1">
    <property type="nucleotide sequence ID" value="NZ_CP021850.1"/>
</dbReference>
<name>A0A2K2F9I2_9CLOT</name>
<dbReference type="AlphaFoldDB" id="A0A2K2F9I2"/>
<keyword evidence="1" id="KW-0472">Membrane</keyword>
<feature type="domain" description="FHA" evidence="2">
    <location>
        <begin position="75"/>
        <end position="124"/>
    </location>
</feature>
<accession>A0A2K2F9I2</accession>
<keyword evidence="1" id="KW-1133">Transmembrane helix</keyword>
<keyword evidence="1" id="KW-0812">Transmembrane</keyword>
<sequence length="149" mass="17193">MYEILSSIMKYIFITIIYLFIYGIIRLIYLDISSMGAKGKHGMKKGKNLPYIKLINRREDLGFKVEETYTLDGNMELGRSNKNDIVIKDPYVSGKHVRFTVHDGRTSMQDLNSTNGSFVNGERLGRDPVYLRDGDKIHIGQMDFLYVEN</sequence>
<dbReference type="InterPro" id="IPR008984">
    <property type="entry name" value="SMAD_FHA_dom_sf"/>
</dbReference>
<protein>
    <recommendedName>
        <fullName evidence="2">FHA domain-containing protein</fullName>
    </recommendedName>
</protein>
<evidence type="ECO:0000313" key="3">
    <source>
        <dbReference type="EMBL" id="PNT96436.1"/>
    </source>
</evidence>
<dbReference type="OrthoDB" id="9816434at2"/>
<dbReference type="Gene3D" id="2.60.200.20">
    <property type="match status" value="1"/>
</dbReference>
<dbReference type="CDD" id="cd00060">
    <property type="entry name" value="FHA"/>
    <property type="match status" value="1"/>
</dbReference>
<gene>
    <name evidence="3" type="ORF">CDQ84_15240</name>
</gene>
<dbReference type="EMBL" id="NIOJ01000049">
    <property type="protein sequence ID" value="PNT96436.1"/>
    <property type="molecule type" value="Genomic_DNA"/>
</dbReference>
<dbReference type="InterPro" id="IPR050923">
    <property type="entry name" value="Cell_Proc_Reg/RNA_Proc"/>
</dbReference>
<dbReference type="SMART" id="SM00240">
    <property type="entry name" value="FHA"/>
    <property type="match status" value="1"/>
</dbReference>
<dbReference type="KEGG" id="cthd:CDO33_14275"/>
<keyword evidence="4" id="KW-1185">Reference proteome</keyword>
<comment type="caution">
    <text evidence="3">The sequence shown here is derived from an EMBL/GenBank/DDBJ whole genome shotgun (WGS) entry which is preliminary data.</text>
</comment>
<dbReference type="PROSITE" id="PS50006">
    <property type="entry name" value="FHA_DOMAIN"/>
    <property type="match status" value="1"/>
</dbReference>
<organism evidence="3 4">
    <name type="scientific">Clostridium thermosuccinogenes</name>
    <dbReference type="NCBI Taxonomy" id="84032"/>
    <lineage>
        <taxon>Bacteria</taxon>
        <taxon>Bacillati</taxon>
        <taxon>Bacillota</taxon>
        <taxon>Clostridia</taxon>
        <taxon>Eubacteriales</taxon>
        <taxon>Clostridiaceae</taxon>
        <taxon>Clostridium</taxon>
    </lineage>
</organism>
<dbReference type="Proteomes" id="UP000236151">
    <property type="component" value="Unassembled WGS sequence"/>
</dbReference>
<proteinExistence type="predicted"/>
<evidence type="ECO:0000259" key="2">
    <source>
        <dbReference type="PROSITE" id="PS50006"/>
    </source>
</evidence>
<reference evidence="3 4" key="1">
    <citation type="submission" date="2017-06" db="EMBL/GenBank/DDBJ databases">
        <title>Investigating the central metabolism of Clostridium thermosuccinogenes.</title>
        <authorList>
            <person name="Koendjbiharie J.G."/>
            <person name="van Kranenburg R."/>
        </authorList>
    </citation>
    <scope>NUCLEOTIDE SEQUENCE [LARGE SCALE GENOMIC DNA]</scope>
    <source>
        <strain evidence="3 4">DSM 5806</strain>
    </source>
</reference>
<feature type="transmembrane region" description="Helical" evidence="1">
    <location>
        <begin position="12"/>
        <end position="30"/>
    </location>
</feature>
<dbReference type="PANTHER" id="PTHR23308">
    <property type="entry name" value="NUCLEAR INHIBITOR OF PROTEIN PHOSPHATASE-1"/>
    <property type="match status" value="1"/>
</dbReference>
<evidence type="ECO:0000256" key="1">
    <source>
        <dbReference type="SAM" id="Phobius"/>
    </source>
</evidence>